<keyword evidence="3" id="KW-1185">Reference proteome</keyword>
<feature type="compositionally biased region" description="Polar residues" evidence="1">
    <location>
        <begin position="79"/>
        <end position="91"/>
    </location>
</feature>
<dbReference type="OrthoDB" id="6277057at2759"/>
<evidence type="ECO:0000313" key="3">
    <source>
        <dbReference type="Proteomes" id="UP000272942"/>
    </source>
</evidence>
<evidence type="ECO:0000313" key="2">
    <source>
        <dbReference type="EMBL" id="VDP66526.1"/>
    </source>
</evidence>
<name>A0A183A667_9TREM</name>
<reference evidence="4" key="1">
    <citation type="submission" date="2016-06" db="UniProtKB">
        <authorList>
            <consortium name="WormBaseParasite"/>
        </authorList>
    </citation>
    <scope>IDENTIFICATION</scope>
</reference>
<protein>
    <submittedName>
        <fullName evidence="2 4">Uncharacterized protein</fullName>
    </submittedName>
</protein>
<feature type="compositionally biased region" description="Pro residues" evidence="1">
    <location>
        <begin position="48"/>
        <end position="67"/>
    </location>
</feature>
<reference evidence="2 3" key="2">
    <citation type="submission" date="2018-11" db="EMBL/GenBank/DDBJ databases">
        <authorList>
            <consortium name="Pathogen Informatics"/>
        </authorList>
    </citation>
    <scope>NUCLEOTIDE SEQUENCE [LARGE SCALE GENOMIC DNA]</scope>
    <source>
        <strain evidence="2 3">Egypt</strain>
    </source>
</reference>
<accession>A0A183A667</accession>
<dbReference type="WBParaSite" id="ECPE_0000245201-mRNA-1">
    <property type="protein sequence ID" value="ECPE_0000245201-mRNA-1"/>
    <property type="gene ID" value="ECPE_0000245201"/>
</dbReference>
<dbReference type="Proteomes" id="UP000272942">
    <property type="component" value="Unassembled WGS sequence"/>
</dbReference>
<dbReference type="AlphaFoldDB" id="A0A183A667"/>
<dbReference type="EMBL" id="UZAN01039623">
    <property type="protein sequence ID" value="VDP66526.1"/>
    <property type="molecule type" value="Genomic_DNA"/>
</dbReference>
<feature type="compositionally biased region" description="Polar residues" evidence="1">
    <location>
        <begin position="104"/>
        <end position="123"/>
    </location>
</feature>
<evidence type="ECO:0000313" key="4">
    <source>
        <dbReference type="WBParaSite" id="ECPE_0000245201-mRNA-1"/>
    </source>
</evidence>
<organism evidence="4">
    <name type="scientific">Echinostoma caproni</name>
    <dbReference type="NCBI Taxonomy" id="27848"/>
    <lineage>
        <taxon>Eukaryota</taxon>
        <taxon>Metazoa</taxon>
        <taxon>Spiralia</taxon>
        <taxon>Lophotrochozoa</taxon>
        <taxon>Platyhelminthes</taxon>
        <taxon>Trematoda</taxon>
        <taxon>Digenea</taxon>
        <taxon>Plagiorchiida</taxon>
        <taxon>Echinostomata</taxon>
        <taxon>Echinostomatoidea</taxon>
        <taxon>Echinostomatidae</taxon>
        <taxon>Echinostoma</taxon>
    </lineage>
</organism>
<evidence type="ECO:0000256" key="1">
    <source>
        <dbReference type="SAM" id="MobiDB-lite"/>
    </source>
</evidence>
<gene>
    <name evidence="2" type="ORF">ECPE_LOCUS2452</name>
</gene>
<sequence>MKELSEKVDEALRNGVERGERSVNQLSRSIAMPPLATHINRSVRQSQSPPPAAAPPSPPPLPLPPQPIQEHLQRKIQDQENQVSQSSQTSPDVIKPSSSNSSSRTVRPNPETSVETPRSSESQSEVNFFPLAQQLLYYTVVVFCVYKLTGWLHIRPTFGEPTEEHSFLYRFVMVLFHWIFGLE</sequence>
<feature type="region of interest" description="Disordered" evidence="1">
    <location>
        <begin position="13"/>
        <end position="123"/>
    </location>
</feature>
<proteinExistence type="predicted"/>